<evidence type="ECO:0000313" key="3">
    <source>
        <dbReference type="EMBL" id="CAD9212192.1"/>
    </source>
</evidence>
<keyword evidence="1" id="KW-0175">Coiled coil</keyword>
<dbReference type="PANTHER" id="PTHR31432:SF0">
    <property type="entry name" value="INTRAFLAGELLAR TRANSPORT PROTEIN 74 HOMOLOG"/>
    <property type="match status" value="1"/>
</dbReference>
<evidence type="ECO:0000256" key="1">
    <source>
        <dbReference type="SAM" id="Coils"/>
    </source>
</evidence>
<feature type="coiled-coil region" evidence="1">
    <location>
        <begin position="126"/>
        <end position="221"/>
    </location>
</feature>
<feature type="coiled-coil region" evidence="1">
    <location>
        <begin position="558"/>
        <end position="597"/>
    </location>
</feature>
<feature type="compositionally biased region" description="Low complexity" evidence="2">
    <location>
        <begin position="56"/>
        <end position="66"/>
    </location>
</feature>
<feature type="coiled-coil region" evidence="1">
    <location>
        <begin position="460"/>
        <end position="522"/>
    </location>
</feature>
<feature type="compositionally biased region" description="Gly residues" evidence="2">
    <location>
        <begin position="67"/>
        <end position="76"/>
    </location>
</feature>
<dbReference type="InterPro" id="IPR029602">
    <property type="entry name" value="IFT74"/>
</dbReference>
<dbReference type="GO" id="GO:0035735">
    <property type="term" value="P:intraciliary transport involved in cilium assembly"/>
    <property type="evidence" value="ECO:0007669"/>
    <property type="project" value="TreeGrafter"/>
</dbReference>
<organism evidence="3">
    <name type="scientific">Tetraselmis chuii</name>
    <dbReference type="NCBI Taxonomy" id="63592"/>
    <lineage>
        <taxon>Eukaryota</taxon>
        <taxon>Viridiplantae</taxon>
        <taxon>Chlorophyta</taxon>
        <taxon>core chlorophytes</taxon>
        <taxon>Chlorodendrophyceae</taxon>
        <taxon>Chlorodendrales</taxon>
        <taxon>Chlorodendraceae</taxon>
        <taxon>Tetraselmis</taxon>
    </lineage>
</organism>
<dbReference type="AlphaFoldDB" id="A0A7S1SXN8"/>
<evidence type="ECO:0008006" key="4">
    <source>
        <dbReference type="Google" id="ProtNLM"/>
    </source>
</evidence>
<evidence type="ECO:0000256" key="2">
    <source>
        <dbReference type="SAM" id="MobiDB-lite"/>
    </source>
</evidence>
<name>A0A7S1SXN8_9CHLO</name>
<dbReference type="PANTHER" id="PTHR31432">
    <property type="entry name" value="INTRAFLAGELLAR TRANSPORT PROTEIN 74 HOMOLOG"/>
    <property type="match status" value="1"/>
</dbReference>
<feature type="coiled-coil region" evidence="1">
    <location>
        <begin position="272"/>
        <end position="368"/>
    </location>
</feature>
<dbReference type="GO" id="GO:0048487">
    <property type="term" value="F:beta-tubulin binding"/>
    <property type="evidence" value="ECO:0007669"/>
    <property type="project" value="InterPro"/>
</dbReference>
<accession>A0A7S1SXN8</accession>
<gene>
    <name evidence="3" type="ORF">TCHU04912_LOCUS14431</name>
</gene>
<feature type="region of interest" description="Disordered" evidence="2">
    <location>
        <begin position="1"/>
        <end position="85"/>
    </location>
</feature>
<dbReference type="EMBL" id="HBGG01027969">
    <property type="protein sequence ID" value="CAD9212192.1"/>
    <property type="molecule type" value="Transcribed_RNA"/>
</dbReference>
<proteinExistence type="predicted"/>
<dbReference type="GO" id="GO:0030992">
    <property type="term" value="C:intraciliary transport particle B"/>
    <property type="evidence" value="ECO:0007669"/>
    <property type="project" value="InterPro"/>
</dbReference>
<protein>
    <recommendedName>
        <fullName evidence="4">Intraflagellar transport protein 74 homolog</fullName>
    </recommendedName>
</protein>
<dbReference type="GO" id="GO:0005929">
    <property type="term" value="C:cilium"/>
    <property type="evidence" value="ECO:0007669"/>
    <property type="project" value="TreeGrafter"/>
</dbReference>
<reference evidence="3" key="1">
    <citation type="submission" date="2021-01" db="EMBL/GenBank/DDBJ databases">
        <authorList>
            <person name="Corre E."/>
            <person name="Pelletier E."/>
            <person name="Niang G."/>
            <person name="Scheremetjew M."/>
            <person name="Finn R."/>
            <person name="Kale V."/>
            <person name="Holt S."/>
            <person name="Cochrane G."/>
            <person name="Meng A."/>
            <person name="Brown T."/>
            <person name="Cohen L."/>
        </authorList>
    </citation>
    <scope>NUCLEOTIDE SEQUENCE</scope>
    <source>
        <strain evidence="3">PLY429</strain>
    </source>
</reference>
<sequence>MERPGSRGSYGLQSSGMAKAPTGNPLAPPPRPGTGQGMGPPPSRSGSMSGSGYGIPPGTSAQRMGMGSRGGTGAGMRPGTANRGVGQALNTDVQVAERPVTQQGMSGMKTAGQGPGRQVLDKSYFLAELRQKKQELLQVNEQMEGEINVFEQNAGTFDKLNVKYEQLQKEVKGLQGELSDYNMILDKSSTNVDPEEITKQYMKLKEKNDSERRRLESIYTERAGLDQRSRDVEQQIWQQQSNMEAKLSQLAPTSREQYQALMAEVQAMQPEAQRMEAEMMALDQKVAAAEAELSSNNIKQRALSLQEQIRQLTERKYELEAEEAKTRLSPEEQVEQLKSKIKRDNAEVDRLQQQARVVLENIKKLEGQVGSVKPVEAAKPAPAMAPMSELSQAEDTQGKYDELLAKEQDLNSFLSSFQSQMADRKVDLQSKQEAVVAALERVSKAGKVVQSKALPDSGKFREMQDELEYKKIQVENAQNTQVRLKDELTMRRAELEKIDTLEDKIMEELTNLKKKRAVMDEELAEFGMVEQLKVKAEKTKKYLEEQRLVLAGRKDLIKTLAKEKKAKLDAKLSQLQEKDLHLTLERLEQKIRTLEQGIFTMDEFVRGKEAEADFKPLVQEVVVMVDSLNLEVQKMAAL</sequence>